<dbReference type="InterPro" id="IPR003646">
    <property type="entry name" value="SH3-like_bac-type"/>
</dbReference>
<dbReference type="EMBL" id="JAHLQL010000002">
    <property type="protein sequence ID" value="MBU5592049.1"/>
    <property type="molecule type" value="Genomic_DNA"/>
</dbReference>
<sequence length="125" mass="13871">MLKKKLALGLAVMSCVSVLTFVKPSEVFAKTTDKMKVEVREDKKDFVKAQYALETGIVTATSGLNVRSGPGTNYEKIGFLYYGEDVIIRKSDNGWKYVSYLTPNGVTKYGWVSGQYINKIAIGDQ</sequence>
<feature type="domain" description="SH3b" evidence="2">
    <location>
        <begin position="53"/>
        <end position="121"/>
    </location>
</feature>
<dbReference type="PROSITE" id="PS51781">
    <property type="entry name" value="SH3B"/>
    <property type="match status" value="1"/>
</dbReference>
<organism evidence="3 4">
    <name type="scientific">Clostridium simiarum</name>
    <dbReference type="NCBI Taxonomy" id="2841506"/>
    <lineage>
        <taxon>Bacteria</taxon>
        <taxon>Bacillati</taxon>
        <taxon>Bacillota</taxon>
        <taxon>Clostridia</taxon>
        <taxon>Eubacteriales</taxon>
        <taxon>Clostridiaceae</taxon>
        <taxon>Clostridium</taxon>
    </lineage>
</organism>
<evidence type="ECO:0000259" key="2">
    <source>
        <dbReference type="PROSITE" id="PS51781"/>
    </source>
</evidence>
<dbReference type="Pfam" id="PF08239">
    <property type="entry name" value="SH3_3"/>
    <property type="match status" value="1"/>
</dbReference>
<gene>
    <name evidence="3" type="ORF">KQI89_09730</name>
</gene>
<comment type="caution">
    <text evidence="3">The sequence shown here is derived from an EMBL/GenBank/DDBJ whole genome shotgun (WGS) entry which is preliminary data.</text>
</comment>
<evidence type="ECO:0000313" key="4">
    <source>
        <dbReference type="Proteomes" id="UP000736583"/>
    </source>
</evidence>
<proteinExistence type="predicted"/>
<reference evidence="3 4" key="1">
    <citation type="submission" date="2021-06" db="EMBL/GenBank/DDBJ databases">
        <authorList>
            <person name="Sun Q."/>
            <person name="Li D."/>
        </authorList>
    </citation>
    <scope>NUCLEOTIDE SEQUENCE [LARGE SCALE GENOMIC DNA]</scope>
    <source>
        <strain evidence="3 4">MSJ-4</strain>
    </source>
</reference>
<evidence type="ECO:0000256" key="1">
    <source>
        <dbReference type="SAM" id="SignalP"/>
    </source>
</evidence>
<dbReference type="Proteomes" id="UP000736583">
    <property type="component" value="Unassembled WGS sequence"/>
</dbReference>
<accession>A0ABS6F0M9</accession>
<evidence type="ECO:0000313" key="3">
    <source>
        <dbReference type="EMBL" id="MBU5592049.1"/>
    </source>
</evidence>
<feature type="signal peptide" evidence="1">
    <location>
        <begin position="1"/>
        <end position="29"/>
    </location>
</feature>
<name>A0ABS6F0M9_9CLOT</name>
<dbReference type="PANTHER" id="PTHR34408:SF1">
    <property type="entry name" value="GLYCOSYL HYDROLASE FAMILY 19 DOMAIN-CONTAINING PROTEIN HI_1415"/>
    <property type="match status" value="1"/>
</dbReference>
<dbReference type="InterPro" id="IPR052354">
    <property type="entry name" value="Cell_Wall_Dynamics_Protein"/>
</dbReference>
<keyword evidence="1" id="KW-0732">Signal</keyword>
<dbReference type="PANTHER" id="PTHR34408">
    <property type="entry name" value="FAMILY PROTEIN, PUTATIVE-RELATED"/>
    <property type="match status" value="1"/>
</dbReference>
<keyword evidence="4" id="KW-1185">Reference proteome</keyword>
<feature type="chain" id="PRO_5045639644" evidence="1">
    <location>
        <begin position="30"/>
        <end position="125"/>
    </location>
</feature>
<protein>
    <submittedName>
        <fullName evidence="3">SH3 domain-containing protein</fullName>
    </submittedName>
</protein>
<dbReference type="SMART" id="SM00287">
    <property type="entry name" value="SH3b"/>
    <property type="match status" value="1"/>
</dbReference>
<dbReference type="RefSeq" id="WP_216456931.1">
    <property type="nucleotide sequence ID" value="NZ_JAHLQL010000002.1"/>
</dbReference>